<organism evidence="9 10">
    <name type="scientific">Lacunisphaera limnophila</name>
    <dbReference type="NCBI Taxonomy" id="1838286"/>
    <lineage>
        <taxon>Bacteria</taxon>
        <taxon>Pseudomonadati</taxon>
        <taxon>Verrucomicrobiota</taxon>
        <taxon>Opitutia</taxon>
        <taxon>Opitutales</taxon>
        <taxon>Opitutaceae</taxon>
        <taxon>Lacunisphaera</taxon>
    </lineage>
</organism>
<dbReference type="InterPro" id="IPR001179">
    <property type="entry name" value="PPIase_FKBP_dom"/>
</dbReference>
<proteinExistence type="inferred from homology"/>
<keyword evidence="7" id="KW-0732">Signal</keyword>
<comment type="catalytic activity">
    <reaction evidence="1 5 6">
        <text>[protein]-peptidylproline (omega=180) = [protein]-peptidylproline (omega=0)</text>
        <dbReference type="Rhea" id="RHEA:16237"/>
        <dbReference type="Rhea" id="RHEA-COMP:10747"/>
        <dbReference type="Rhea" id="RHEA-COMP:10748"/>
        <dbReference type="ChEBI" id="CHEBI:83833"/>
        <dbReference type="ChEBI" id="CHEBI:83834"/>
        <dbReference type="EC" id="5.2.1.8"/>
    </reaction>
</comment>
<evidence type="ECO:0000256" key="7">
    <source>
        <dbReference type="SAM" id="SignalP"/>
    </source>
</evidence>
<evidence type="ECO:0000259" key="8">
    <source>
        <dbReference type="PROSITE" id="PS50059"/>
    </source>
</evidence>
<comment type="similarity">
    <text evidence="2 6">Belongs to the FKBP-type PPIase family.</text>
</comment>
<feature type="chain" id="PRO_5009105068" description="Peptidyl-prolyl cis-trans isomerase" evidence="7">
    <location>
        <begin position="20"/>
        <end position="155"/>
    </location>
</feature>
<dbReference type="Proteomes" id="UP000095228">
    <property type="component" value="Chromosome"/>
</dbReference>
<dbReference type="InterPro" id="IPR046357">
    <property type="entry name" value="PPIase_dom_sf"/>
</dbReference>
<dbReference type="PROSITE" id="PS50059">
    <property type="entry name" value="FKBP_PPIASE"/>
    <property type="match status" value="1"/>
</dbReference>
<evidence type="ECO:0000256" key="3">
    <source>
        <dbReference type="ARBA" id="ARBA00023110"/>
    </source>
</evidence>
<evidence type="ECO:0000256" key="5">
    <source>
        <dbReference type="PROSITE-ProRule" id="PRU00277"/>
    </source>
</evidence>
<evidence type="ECO:0000256" key="2">
    <source>
        <dbReference type="ARBA" id="ARBA00006577"/>
    </source>
</evidence>
<dbReference type="STRING" id="1838286.Verru16b_00956"/>
<dbReference type="EC" id="5.2.1.8" evidence="6"/>
<dbReference type="EMBL" id="CP016094">
    <property type="protein sequence ID" value="AOS43898.1"/>
    <property type="molecule type" value="Genomic_DNA"/>
</dbReference>
<dbReference type="PANTHER" id="PTHR43811:SF19">
    <property type="entry name" value="39 KDA FK506-BINDING NUCLEAR PROTEIN"/>
    <property type="match status" value="1"/>
</dbReference>
<evidence type="ECO:0000313" key="9">
    <source>
        <dbReference type="EMBL" id="AOS43898.1"/>
    </source>
</evidence>
<evidence type="ECO:0000256" key="6">
    <source>
        <dbReference type="RuleBase" id="RU003915"/>
    </source>
</evidence>
<feature type="signal peptide" evidence="7">
    <location>
        <begin position="1"/>
        <end position="19"/>
    </location>
</feature>
<dbReference type="SUPFAM" id="SSF54534">
    <property type="entry name" value="FKBP-like"/>
    <property type="match status" value="1"/>
</dbReference>
<dbReference type="Pfam" id="PF00254">
    <property type="entry name" value="FKBP_C"/>
    <property type="match status" value="1"/>
</dbReference>
<keyword evidence="10" id="KW-1185">Reference proteome</keyword>
<gene>
    <name evidence="9" type="primary">fkpA</name>
    <name evidence="9" type="ORF">Verru16b_00956</name>
</gene>
<evidence type="ECO:0000256" key="1">
    <source>
        <dbReference type="ARBA" id="ARBA00000971"/>
    </source>
</evidence>
<accession>A0A1D8ASM3</accession>
<dbReference type="GO" id="GO:0003755">
    <property type="term" value="F:peptidyl-prolyl cis-trans isomerase activity"/>
    <property type="evidence" value="ECO:0007669"/>
    <property type="project" value="UniProtKB-UniRule"/>
</dbReference>
<dbReference type="Gene3D" id="3.10.50.40">
    <property type="match status" value="1"/>
</dbReference>
<keyword evidence="4 5" id="KW-0413">Isomerase</keyword>
<feature type="domain" description="PPIase FKBP-type" evidence="8">
    <location>
        <begin position="64"/>
        <end position="151"/>
    </location>
</feature>
<dbReference type="OrthoDB" id="9814548at2"/>
<dbReference type="KEGG" id="obg:Verru16b_00956"/>
<name>A0A1D8ASM3_9BACT</name>
<protein>
    <recommendedName>
        <fullName evidence="6">Peptidyl-prolyl cis-trans isomerase</fullName>
        <ecNumber evidence="6">5.2.1.8</ecNumber>
    </recommendedName>
</protein>
<dbReference type="AlphaFoldDB" id="A0A1D8ASM3"/>
<sequence length="155" mass="17399">MRPLLCLCLALFAASPLLAQREKLPPEDLEIVEQRWPEAKKTFTGLRYIVLKAGDPAAGMPKTGMKVSVVYKGMLLDGKIFDQNTAENPLKVRIDRGDLIEGWEEALQKMTKGEKWLLIVPPELAYGAKGRPPGIKRYATLVFEMELLDFGKDLK</sequence>
<dbReference type="PANTHER" id="PTHR43811">
    <property type="entry name" value="FKBP-TYPE PEPTIDYL-PROLYL CIS-TRANS ISOMERASE FKPA"/>
    <property type="match status" value="1"/>
</dbReference>
<evidence type="ECO:0000256" key="4">
    <source>
        <dbReference type="ARBA" id="ARBA00023235"/>
    </source>
</evidence>
<keyword evidence="3 5" id="KW-0697">Rotamase</keyword>
<reference evidence="9 10" key="1">
    <citation type="submission" date="2016-06" db="EMBL/GenBank/DDBJ databases">
        <title>Three novel species with peptidoglycan cell walls form the new genus Lacunisphaera gen. nov. in the family Opitutaceae of the verrucomicrobial subdivision 4.</title>
        <authorList>
            <person name="Rast P."/>
            <person name="Gloeckner I."/>
            <person name="Jogler M."/>
            <person name="Boedeker C."/>
            <person name="Jeske O."/>
            <person name="Wiegand S."/>
            <person name="Reinhardt R."/>
            <person name="Schumann P."/>
            <person name="Rohde M."/>
            <person name="Spring S."/>
            <person name="Gloeckner F.O."/>
            <person name="Jogler C."/>
        </authorList>
    </citation>
    <scope>NUCLEOTIDE SEQUENCE [LARGE SCALE GENOMIC DNA]</scope>
    <source>
        <strain evidence="9 10">IG16b</strain>
    </source>
</reference>
<dbReference type="RefSeq" id="WP_069961210.1">
    <property type="nucleotide sequence ID" value="NZ_CP016094.1"/>
</dbReference>
<evidence type="ECO:0000313" key="10">
    <source>
        <dbReference type="Proteomes" id="UP000095228"/>
    </source>
</evidence>